<keyword evidence="9" id="KW-0418">Kinase</keyword>
<dbReference type="RefSeq" id="WP_277859983.1">
    <property type="nucleotide sequence ID" value="NZ_JARRAG010000001.1"/>
</dbReference>
<dbReference type="Pfam" id="PF00400">
    <property type="entry name" value="WD40"/>
    <property type="match status" value="11"/>
</dbReference>
<sequence length="1123" mass="120910">MEGPSAVPDEPDDSFVTHAGGPVDAETEPPTIRAQAPESNGWKTGEADAIAGKLADLLEGMKSTIAEPATAQPSTPETIPLLSTIEGLEASFGSLGLPQARPVEPSDDPAAVSRIRYQGCVAAGTIIDEYEVLELIGWGGMGEVYRARHRMTAFDQVVALKIIRRSIWDAETRTSDPTRLVARFYLEMKAAAMIRDDHVVPVLNAGLHDGFPYYVMLLIDGESLSKRLKGGRMPPAEAAALLEPIVRAVEHAHAKGVVHRDIKPSNIIIDASGKPYLTDFGLAKMFEQTMTLTLTAKDVLMGTPQYIPPEQVRNASRVDPRSDVYSLGATLYEMLAGRPPYTGDDSMAIVLRVLNEPLTPPQRWNPEVPDELDRICVRCLEKDPARRFKTAAELADELARFVKGVPIKTRKPGFLENAVHWVVERPVIAGLLLACVASVLLGLASTSIQLLRVQRALKQLERQSALGRLSLASSALDAGRTSDAEAELRRCAPEYRDWEWRYLDRLRHHKPPILRGYPGTLYGVAFRPGGDDLVAAGRRGPPWIWNGMMSAKPQELPGLPAEATVYDLAWSRPPGGAERIIATCTDGCARVWTRSGDAWGLPRVLKGHRGGVDALAVSRDGLRLATGGDDGRILIWDATGGTDAPLSVLVQDGPAILGLAFDAQGSHLFSVGEAQPPRAWSLESRSAVHFQGMTRPEETSLALAISPSGRKIAVGGADGTVAIWDVDAPTAPQELKFHFDAVNALVFSPDERRLVTAASDGTVIFTEVATWEKMLARRGHKDSVEALAFSDDGLTLASAGGDGSVVLWNARPWERAANVEPRKLEGGGGSIGAVAVRRDGLQIASAGSDGVIRLWDEPSHAVSKVLRAHTKKVTGLAYSPDGRRLASACRAGTVRLWDLTSGPEAAAPESRLLGSHEGRCIALVYGPDGRTLATGGVDRKIRFWDLETPGASQEKSVPDEVFCLAFSPDGATLASAGADEDGAITIWTHSAEGWTKSRLLRGHDRQVNALSFGPDGRHLASVSHDWTARSWDLEDGSSTVLRGHISRVWGVAASRDGARIATAGGDRSVRIWDAATGEEEATLLAHEGRVRAVAFAPDGRFLASCGDDGLVYLWDPSRWKARD</sequence>
<feature type="repeat" description="WD" evidence="5">
    <location>
        <begin position="866"/>
        <end position="907"/>
    </location>
</feature>
<dbReference type="PROSITE" id="PS50082">
    <property type="entry name" value="WD_REPEATS_2"/>
    <property type="match status" value="10"/>
</dbReference>
<dbReference type="SUPFAM" id="SSF50978">
    <property type="entry name" value="WD40 repeat-like"/>
    <property type="match status" value="2"/>
</dbReference>
<feature type="binding site" evidence="6">
    <location>
        <position position="161"/>
    </location>
    <ligand>
        <name>ATP</name>
        <dbReference type="ChEBI" id="CHEBI:30616"/>
    </ligand>
</feature>
<dbReference type="InterPro" id="IPR036322">
    <property type="entry name" value="WD40_repeat_dom_sf"/>
</dbReference>
<feature type="repeat" description="WD" evidence="5">
    <location>
        <begin position="735"/>
        <end position="776"/>
    </location>
</feature>
<feature type="repeat" description="WD" evidence="5">
    <location>
        <begin position="1083"/>
        <end position="1115"/>
    </location>
</feature>
<dbReference type="SMART" id="SM00320">
    <property type="entry name" value="WD40"/>
    <property type="match status" value="13"/>
</dbReference>
<evidence type="ECO:0000256" key="5">
    <source>
        <dbReference type="PROSITE-ProRule" id="PRU00221"/>
    </source>
</evidence>
<dbReference type="PANTHER" id="PTHR19848">
    <property type="entry name" value="WD40 REPEAT PROTEIN"/>
    <property type="match status" value="1"/>
</dbReference>
<feature type="domain" description="Protein kinase" evidence="8">
    <location>
        <begin position="130"/>
        <end position="402"/>
    </location>
</feature>
<dbReference type="InterPro" id="IPR015943">
    <property type="entry name" value="WD40/YVTN_repeat-like_dom_sf"/>
</dbReference>
<name>A0ABT6F7T8_9BACT</name>
<dbReference type="InterPro" id="IPR011047">
    <property type="entry name" value="Quinoprotein_ADH-like_sf"/>
</dbReference>
<evidence type="ECO:0000313" key="9">
    <source>
        <dbReference type="EMBL" id="MDG3003633.1"/>
    </source>
</evidence>
<protein>
    <submittedName>
        <fullName evidence="9">Protein kinase</fullName>
    </submittedName>
</protein>
<dbReference type="CDD" id="cd14014">
    <property type="entry name" value="STKc_PknB_like"/>
    <property type="match status" value="1"/>
</dbReference>
<feature type="repeat" description="WD" evidence="5">
    <location>
        <begin position="913"/>
        <end position="954"/>
    </location>
</feature>
<keyword evidence="1 5" id="KW-0853">WD repeat</keyword>
<reference evidence="9 10" key="1">
    <citation type="submission" date="2023-03" db="EMBL/GenBank/DDBJ databases">
        <title>Paludisphaera mucosa sp. nov. a novel planctomycete from northern fen.</title>
        <authorList>
            <person name="Ivanova A."/>
        </authorList>
    </citation>
    <scope>NUCLEOTIDE SEQUENCE [LARGE SCALE GENOMIC DNA]</scope>
    <source>
        <strain evidence="9 10">Pla2</strain>
    </source>
</reference>
<dbReference type="GO" id="GO:0016301">
    <property type="term" value="F:kinase activity"/>
    <property type="evidence" value="ECO:0007669"/>
    <property type="project" value="UniProtKB-KW"/>
</dbReference>
<dbReference type="Pfam" id="PF00069">
    <property type="entry name" value="Pkinase"/>
    <property type="match status" value="1"/>
</dbReference>
<dbReference type="SMART" id="SM00220">
    <property type="entry name" value="S_TKc"/>
    <property type="match status" value="1"/>
</dbReference>
<keyword evidence="10" id="KW-1185">Reference proteome</keyword>
<accession>A0ABT6F7T8</accession>
<feature type="region of interest" description="Disordered" evidence="7">
    <location>
        <begin position="1"/>
        <end position="45"/>
    </location>
</feature>
<dbReference type="PROSITE" id="PS00108">
    <property type="entry name" value="PROTEIN_KINASE_ST"/>
    <property type="match status" value="1"/>
</dbReference>
<dbReference type="InterPro" id="IPR019775">
    <property type="entry name" value="WD40_repeat_CS"/>
</dbReference>
<dbReference type="Gene3D" id="3.30.200.20">
    <property type="entry name" value="Phosphorylase Kinase, domain 1"/>
    <property type="match status" value="1"/>
</dbReference>
<proteinExistence type="predicted"/>
<feature type="repeat" description="WD" evidence="5">
    <location>
        <begin position="1041"/>
        <end position="1082"/>
    </location>
</feature>
<dbReference type="PROSITE" id="PS00678">
    <property type="entry name" value="WD_REPEATS_1"/>
    <property type="match status" value="3"/>
</dbReference>
<dbReference type="SUPFAM" id="SSF56112">
    <property type="entry name" value="Protein kinase-like (PK-like)"/>
    <property type="match status" value="1"/>
</dbReference>
<dbReference type="InterPro" id="IPR008271">
    <property type="entry name" value="Ser/Thr_kinase_AS"/>
</dbReference>
<evidence type="ECO:0000256" key="1">
    <source>
        <dbReference type="ARBA" id="ARBA00022574"/>
    </source>
</evidence>
<dbReference type="PROSITE" id="PS00107">
    <property type="entry name" value="PROTEIN_KINASE_ATP"/>
    <property type="match status" value="1"/>
</dbReference>
<keyword evidence="9" id="KW-0808">Transferase</keyword>
<keyword evidence="2" id="KW-0677">Repeat</keyword>
<evidence type="ECO:0000259" key="8">
    <source>
        <dbReference type="PROSITE" id="PS50011"/>
    </source>
</evidence>
<feature type="repeat" description="WD" evidence="5">
    <location>
        <begin position="605"/>
        <end position="637"/>
    </location>
</feature>
<dbReference type="InterPro" id="IPR020472">
    <property type="entry name" value="WD40_PAC1"/>
</dbReference>
<feature type="repeat" description="WD" evidence="5">
    <location>
        <begin position="693"/>
        <end position="734"/>
    </location>
</feature>
<dbReference type="InterPro" id="IPR017441">
    <property type="entry name" value="Protein_kinase_ATP_BS"/>
</dbReference>
<evidence type="ECO:0000256" key="6">
    <source>
        <dbReference type="PROSITE-ProRule" id="PRU10141"/>
    </source>
</evidence>
<evidence type="ECO:0000313" key="10">
    <source>
        <dbReference type="Proteomes" id="UP001216907"/>
    </source>
</evidence>
<dbReference type="Proteomes" id="UP001216907">
    <property type="component" value="Unassembled WGS sequence"/>
</dbReference>
<evidence type="ECO:0000256" key="2">
    <source>
        <dbReference type="ARBA" id="ARBA00022737"/>
    </source>
</evidence>
<keyword evidence="3 6" id="KW-0547">Nucleotide-binding</keyword>
<organism evidence="9 10">
    <name type="scientific">Paludisphaera mucosa</name>
    <dbReference type="NCBI Taxonomy" id="3030827"/>
    <lineage>
        <taxon>Bacteria</taxon>
        <taxon>Pseudomonadati</taxon>
        <taxon>Planctomycetota</taxon>
        <taxon>Planctomycetia</taxon>
        <taxon>Isosphaerales</taxon>
        <taxon>Isosphaeraceae</taxon>
        <taxon>Paludisphaera</taxon>
    </lineage>
</organism>
<dbReference type="PANTHER" id="PTHR19848:SF8">
    <property type="entry name" value="F-BOX AND WD REPEAT DOMAIN CONTAINING 7"/>
    <property type="match status" value="1"/>
</dbReference>
<dbReference type="PROSITE" id="PS50294">
    <property type="entry name" value="WD_REPEATS_REGION"/>
    <property type="match status" value="9"/>
</dbReference>
<dbReference type="SUPFAM" id="SSF50998">
    <property type="entry name" value="Quinoprotein alcohol dehydrogenase-like"/>
    <property type="match status" value="1"/>
</dbReference>
<dbReference type="Gene3D" id="1.10.510.10">
    <property type="entry name" value="Transferase(Phosphotransferase) domain 1"/>
    <property type="match status" value="1"/>
</dbReference>
<gene>
    <name evidence="9" type="ORF">PZE19_07625</name>
</gene>
<keyword evidence="4 6" id="KW-0067">ATP-binding</keyword>
<dbReference type="Gene3D" id="2.130.10.10">
    <property type="entry name" value="YVTN repeat-like/Quinoprotein amine dehydrogenase"/>
    <property type="match status" value="5"/>
</dbReference>
<feature type="repeat" description="WD" evidence="5">
    <location>
        <begin position="1000"/>
        <end position="1041"/>
    </location>
</feature>
<dbReference type="CDD" id="cd00200">
    <property type="entry name" value="WD40"/>
    <property type="match status" value="2"/>
</dbReference>
<dbReference type="InterPro" id="IPR000719">
    <property type="entry name" value="Prot_kinase_dom"/>
</dbReference>
<evidence type="ECO:0000256" key="7">
    <source>
        <dbReference type="SAM" id="MobiDB-lite"/>
    </source>
</evidence>
<dbReference type="InterPro" id="IPR011009">
    <property type="entry name" value="Kinase-like_dom_sf"/>
</dbReference>
<comment type="caution">
    <text evidence="9">The sequence shown here is derived from an EMBL/GenBank/DDBJ whole genome shotgun (WGS) entry which is preliminary data.</text>
</comment>
<feature type="repeat" description="WD" evidence="5">
    <location>
        <begin position="824"/>
        <end position="856"/>
    </location>
</feature>
<evidence type="ECO:0000256" key="4">
    <source>
        <dbReference type="ARBA" id="ARBA00022840"/>
    </source>
</evidence>
<evidence type="ECO:0000256" key="3">
    <source>
        <dbReference type="ARBA" id="ARBA00022741"/>
    </source>
</evidence>
<feature type="repeat" description="WD" evidence="5">
    <location>
        <begin position="777"/>
        <end position="818"/>
    </location>
</feature>
<dbReference type="InterPro" id="IPR001680">
    <property type="entry name" value="WD40_rpt"/>
</dbReference>
<dbReference type="PRINTS" id="PR00320">
    <property type="entry name" value="GPROTEINBRPT"/>
</dbReference>
<dbReference type="EMBL" id="JARRAG010000001">
    <property type="protein sequence ID" value="MDG3003633.1"/>
    <property type="molecule type" value="Genomic_DNA"/>
</dbReference>
<dbReference type="PROSITE" id="PS50011">
    <property type="entry name" value="PROTEIN_KINASE_DOM"/>
    <property type="match status" value="1"/>
</dbReference>